<accession>N1U5M6</accession>
<dbReference type="InterPro" id="IPR025406">
    <property type="entry name" value="DUF4132"/>
</dbReference>
<dbReference type="AlphaFoldDB" id="N1U5M6"/>
<feature type="region of interest" description="Disordered" evidence="1">
    <location>
        <begin position="1"/>
        <end position="24"/>
    </location>
</feature>
<dbReference type="Pfam" id="PF13569">
    <property type="entry name" value="DUF4132"/>
    <property type="match status" value="1"/>
</dbReference>
<dbReference type="Proteomes" id="UP000012249">
    <property type="component" value="Unassembled WGS sequence"/>
</dbReference>
<protein>
    <submittedName>
        <fullName evidence="3">PF13569 domain protein</fullName>
    </submittedName>
</protein>
<proteinExistence type="predicted"/>
<evidence type="ECO:0000259" key="2">
    <source>
        <dbReference type="Pfam" id="PF13569"/>
    </source>
</evidence>
<evidence type="ECO:0000256" key="1">
    <source>
        <dbReference type="SAM" id="MobiDB-lite"/>
    </source>
</evidence>
<gene>
    <name evidence="3" type="ORF">LEP1GSC043_1946</name>
</gene>
<comment type="caution">
    <text evidence="3">The sequence shown here is derived from an EMBL/GenBank/DDBJ whole genome shotgun (WGS) entry which is preliminary data.</text>
</comment>
<name>N1U5M6_9LEPT</name>
<feature type="domain" description="DUF4132" evidence="2">
    <location>
        <begin position="7"/>
        <end position="135"/>
    </location>
</feature>
<sequence>MVKDEDGKLKDDLPKPNSKDDADLANASVEEWKLMKKQIREIGKIQAQRMEQAMVTGRRWKMEEWEMLLAKHPLMTHIAKTLLWWVCFPDREKSIEVFRLTEERDYADIYDKSLNLQGGAYVGLVHPLLLSQEEKKTGDNCLAITRSFLRFYNWEGPYTFFRRKTNSNGKFPDLRILR</sequence>
<organism evidence="3 4">
    <name type="scientific">Leptospira weilii str. Ecochallenge</name>
    <dbReference type="NCBI Taxonomy" id="1049986"/>
    <lineage>
        <taxon>Bacteria</taxon>
        <taxon>Pseudomonadati</taxon>
        <taxon>Spirochaetota</taxon>
        <taxon>Spirochaetia</taxon>
        <taxon>Leptospirales</taxon>
        <taxon>Leptospiraceae</taxon>
        <taxon>Leptospira</taxon>
    </lineage>
</organism>
<evidence type="ECO:0000313" key="3">
    <source>
        <dbReference type="EMBL" id="EMY13421.1"/>
    </source>
</evidence>
<dbReference type="EMBL" id="AHMI02000238">
    <property type="protein sequence ID" value="EMY13421.1"/>
    <property type="molecule type" value="Genomic_DNA"/>
</dbReference>
<feature type="compositionally biased region" description="Basic and acidic residues" evidence="1">
    <location>
        <begin position="1"/>
        <end position="22"/>
    </location>
</feature>
<reference evidence="3 4" key="1">
    <citation type="submission" date="2013-02" db="EMBL/GenBank/DDBJ databases">
        <authorList>
            <person name="Harkins D.M."/>
            <person name="Durkin A.S."/>
            <person name="Brinkac L.M."/>
            <person name="Haft D.H."/>
            <person name="Selengut J.D."/>
            <person name="Sanka R."/>
            <person name="DePew J."/>
            <person name="Purushe J."/>
            <person name="Haake D.A."/>
            <person name="Matsunaga J."/>
            <person name="Vinetz J.M."/>
            <person name="Sutton G.G."/>
            <person name="Nierman W.C."/>
            <person name="Fouts D.E."/>
        </authorList>
    </citation>
    <scope>NUCLEOTIDE SEQUENCE [LARGE SCALE GENOMIC DNA]</scope>
    <source>
        <strain evidence="3 4">Ecochallenge</strain>
    </source>
</reference>
<evidence type="ECO:0000313" key="4">
    <source>
        <dbReference type="Proteomes" id="UP000012249"/>
    </source>
</evidence>